<accession>A0AAP7ICV2</accession>
<name>A0AAP7ICV2_9STAP</name>
<organism evidence="1 2">
    <name type="scientific">Staphylococcus equorum</name>
    <dbReference type="NCBI Taxonomy" id="246432"/>
    <lineage>
        <taxon>Bacteria</taxon>
        <taxon>Bacillati</taxon>
        <taxon>Bacillota</taxon>
        <taxon>Bacilli</taxon>
        <taxon>Bacillales</taxon>
        <taxon>Staphylococcaceae</taxon>
        <taxon>Staphylococcus</taxon>
    </lineage>
</organism>
<comment type="caution">
    <text evidence="1">The sequence shown here is derived from an EMBL/GenBank/DDBJ whole genome shotgun (WGS) entry which is preliminary data.</text>
</comment>
<dbReference type="AlphaFoldDB" id="A0AAP7ICV2"/>
<reference evidence="2" key="1">
    <citation type="submission" date="2015-11" db="EMBL/GenBank/DDBJ databases">
        <title>Genomic diversity of Staphylococcus saprophyticus strains from urinary tract infections, animal surfaces, and fermented foods.</title>
        <authorList>
            <person name="Wolfe B.E."/>
        </authorList>
    </citation>
    <scope>NUCLEOTIDE SEQUENCE [LARGE SCALE GENOMIC DNA]</scope>
    <source>
        <strain evidence="2">738_7</strain>
    </source>
</reference>
<keyword evidence="1" id="KW-0238">DNA-binding</keyword>
<dbReference type="RefSeq" id="WP_069854559.1">
    <property type="nucleotide sequence ID" value="NZ_LNPX01000038.1"/>
</dbReference>
<evidence type="ECO:0000313" key="2">
    <source>
        <dbReference type="Proteomes" id="UP000095464"/>
    </source>
</evidence>
<dbReference type="GO" id="GO:0003677">
    <property type="term" value="F:DNA binding"/>
    <property type="evidence" value="ECO:0007669"/>
    <property type="project" value="UniProtKB-KW"/>
</dbReference>
<protein>
    <submittedName>
        <fullName evidence="1">DNA-binding protein</fullName>
    </submittedName>
</protein>
<proteinExistence type="predicted"/>
<dbReference type="Proteomes" id="UP000095464">
    <property type="component" value="Unassembled WGS sequence"/>
</dbReference>
<sequence length="87" mass="10261">MPKIVTPPNPDNMILGEEKFVKKLYAKATHINTMFDVSRTTVYKWLREYDKDDLGIKGLYVDYSANMTLINIAKLEDYLIKRSKKWM</sequence>
<gene>
    <name evidence="1" type="ORF">ASS94_09080</name>
</gene>
<evidence type="ECO:0000313" key="1">
    <source>
        <dbReference type="EMBL" id="OEK55066.1"/>
    </source>
</evidence>
<dbReference type="EMBL" id="LNPX01000038">
    <property type="protein sequence ID" value="OEK55066.1"/>
    <property type="molecule type" value="Genomic_DNA"/>
</dbReference>